<dbReference type="InterPro" id="IPR019734">
    <property type="entry name" value="TPR_rpt"/>
</dbReference>
<dbReference type="EMBL" id="BEYU01000046">
    <property type="protein sequence ID" value="GBG28649.1"/>
    <property type="molecule type" value="Genomic_DNA"/>
</dbReference>
<dbReference type="Proteomes" id="UP000241890">
    <property type="component" value="Unassembled WGS sequence"/>
</dbReference>
<dbReference type="PANTHER" id="PTHR46423:SF1">
    <property type="entry name" value="RNA POLYMERASE II-ASSOCIATED PROTEIN 3"/>
    <property type="match status" value="1"/>
</dbReference>
<dbReference type="SMART" id="SM00028">
    <property type="entry name" value="TPR"/>
    <property type="match status" value="3"/>
</dbReference>
<protein>
    <submittedName>
        <fullName evidence="2">Uncharacterized protein</fullName>
    </submittedName>
</protein>
<gene>
    <name evidence="2" type="ORF">FCC1311_048702</name>
</gene>
<dbReference type="InterPro" id="IPR051966">
    <property type="entry name" value="RPAP3"/>
</dbReference>
<keyword evidence="1" id="KW-0802">TPR repeat</keyword>
<organism evidence="2 3">
    <name type="scientific">Hondaea fermentalgiana</name>
    <dbReference type="NCBI Taxonomy" id="2315210"/>
    <lineage>
        <taxon>Eukaryota</taxon>
        <taxon>Sar</taxon>
        <taxon>Stramenopiles</taxon>
        <taxon>Bigyra</taxon>
        <taxon>Labyrinthulomycetes</taxon>
        <taxon>Thraustochytrida</taxon>
        <taxon>Thraustochytriidae</taxon>
        <taxon>Hondaea</taxon>
    </lineage>
</organism>
<evidence type="ECO:0000256" key="1">
    <source>
        <dbReference type="ARBA" id="ARBA00022803"/>
    </source>
</evidence>
<dbReference type="SUPFAM" id="SSF48452">
    <property type="entry name" value="TPR-like"/>
    <property type="match status" value="1"/>
</dbReference>
<evidence type="ECO:0000313" key="2">
    <source>
        <dbReference type="EMBL" id="GBG28649.1"/>
    </source>
</evidence>
<evidence type="ECO:0000313" key="3">
    <source>
        <dbReference type="Proteomes" id="UP000241890"/>
    </source>
</evidence>
<dbReference type="InterPro" id="IPR011990">
    <property type="entry name" value="TPR-like_helical_dom_sf"/>
</dbReference>
<comment type="caution">
    <text evidence="2">The sequence shown here is derived from an EMBL/GenBank/DDBJ whole genome shotgun (WGS) entry which is preliminary data.</text>
</comment>
<dbReference type="Pfam" id="PF13432">
    <property type="entry name" value="TPR_16"/>
    <property type="match status" value="1"/>
</dbReference>
<dbReference type="Gene3D" id="1.25.40.10">
    <property type="entry name" value="Tetratricopeptide repeat domain"/>
    <property type="match status" value="1"/>
</dbReference>
<accession>A0A2R5GE95</accession>
<dbReference type="OrthoDB" id="10682548at2759"/>
<name>A0A2R5GE95_9STRA</name>
<keyword evidence="3" id="KW-1185">Reference proteome</keyword>
<dbReference type="AlphaFoldDB" id="A0A2R5GE95"/>
<dbReference type="InParanoid" id="A0A2R5GE95"/>
<reference evidence="2 3" key="1">
    <citation type="submission" date="2017-12" db="EMBL/GenBank/DDBJ databases">
        <title>Sequencing, de novo assembly and annotation of complete genome of a new Thraustochytrid species, strain FCC1311.</title>
        <authorList>
            <person name="Sedici K."/>
            <person name="Godart F."/>
            <person name="Aiese Cigliano R."/>
            <person name="Sanseverino W."/>
            <person name="Barakat M."/>
            <person name="Ortet P."/>
            <person name="Marechal E."/>
            <person name="Cagnac O."/>
            <person name="Amato A."/>
        </authorList>
    </citation>
    <scope>NUCLEOTIDE SEQUENCE [LARGE SCALE GENOMIC DNA]</scope>
</reference>
<sequence>MADTDETGESLRAKGNGLFEAGKVNEAIETYRASLAKEPSAKTLGNLSLALLTQGSAQEALEAAEQSLAADKTCIKAYDRKANAELACGKPWKARRTLREALEAFARDKSATRYYGQRYDEVCTECKAKDTSGKVETAEHFAEICRYMPRDQASHVSAVRLATMATFWNESAAEDRLKVFVRFLQLLTGAQNPTAGTNVSAEMLSSLPMENYKGVTIPAPWVTFFAGLDAPTKVVVFQAMYEGCSDPEKTLIAHDLRELFPVSTSPSGPTSS</sequence>
<dbReference type="PANTHER" id="PTHR46423">
    <property type="entry name" value="RNA POLYMERASE II-ASSOCIATED PROTEIN 3"/>
    <property type="match status" value="1"/>
</dbReference>
<dbReference type="GO" id="GO:0101031">
    <property type="term" value="C:protein folding chaperone complex"/>
    <property type="evidence" value="ECO:0007669"/>
    <property type="project" value="TreeGrafter"/>
</dbReference>
<proteinExistence type="predicted"/>